<reference evidence="3 4" key="1">
    <citation type="submission" date="2019-10" db="EMBL/GenBank/DDBJ databases">
        <title>Assembly and Annotation for the nematode Trichostrongylus colubriformis.</title>
        <authorList>
            <person name="Martin J."/>
        </authorList>
    </citation>
    <scope>NUCLEOTIDE SEQUENCE [LARGE SCALE GENOMIC DNA]</scope>
    <source>
        <strain evidence="3">G859</strain>
        <tissue evidence="3">Whole worm</tissue>
    </source>
</reference>
<keyword evidence="1" id="KW-0472">Membrane</keyword>
<keyword evidence="1" id="KW-0812">Transmembrane</keyword>
<keyword evidence="2" id="KW-0732">Signal</keyword>
<protein>
    <submittedName>
        <fullName evidence="3">Uncharacterized protein</fullName>
    </submittedName>
</protein>
<dbReference type="Proteomes" id="UP001331761">
    <property type="component" value="Unassembled WGS sequence"/>
</dbReference>
<evidence type="ECO:0000313" key="4">
    <source>
        <dbReference type="Proteomes" id="UP001331761"/>
    </source>
</evidence>
<feature type="chain" id="PRO_5042954697" evidence="2">
    <location>
        <begin position="23"/>
        <end position="70"/>
    </location>
</feature>
<gene>
    <name evidence="3" type="ORF">GCK32_012026</name>
</gene>
<comment type="caution">
    <text evidence="3">The sequence shown here is derived from an EMBL/GenBank/DDBJ whole genome shotgun (WGS) entry which is preliminary data.</text>
</comment>
<evidence type="ECO:0000256" key="1">
    <source>
        <dbReference type="SAM" id="Phobius"/>
    </source>
</evidence>
<keyword evidence="1" id="KW-1133">Transmembrane helix</keyword>
<sequence>SQRHIFCLYHTISLLRFISCFASSVGLHLMVTQIIQEWHYSESDFNEMLRTINIRKNSAIKQPEVHDNKN</sequence>
<proteinExistence type="predicted"/>
<evidence type="ECO:0000313" key="3">
    <source>
        <dbReference type="EMBL" id="KAK5965993.1"/>
    </source>
</evidence>
<name>A0AAN8FKU4_TRICO</name>
<keyword evidence="4" id="KW-1185">Reference proteome</keyword>
<feature type="signal peptide" evidence="2">
    <location>
        <begin position="1"/>
        <end position="22"/>
    </location>
</feature>
<evidence type="ECO:0000256" key="2">
    <source>
        <dbReference type="SAM" id="SignalP"/>
    </source>
</evidence>
<accession>A0AAN8FKU4</accession>
<organism evidence="3 4">
    <name type="scientific">Trichostrongylus colubriformis</name>
    <name type="common">Black scour worm</name>
    <dbReference type="NCBI Taxonomy" id="6319"/>
    <lineage>
        <taxon>Eukaryota</taxon>
        <taxon>Metazoa</taxon>
        <taxon>Ecdysozoa</taxon>
        <taxon>Nematoda</taxon>
        <taxon>Chromadorea</taxon>
        <taxon>Rhabditida</taxon>
        <taxon>Rhabditina</taxon>
        <taxon>Rhabditomorpha</taxon>
        <taxon>Strongyloidea</taxon>
        <taxon>Trichostrongylidae</taxon>
        <taxon>Trichostrongylus</taxon>
    </lineage>
</organism>
<feature type="non-terminal residue" evidence="3">
    <location>
        <position position="1"/>
    </location>
</feature>
<dbReference type="EMBL" id="WIXE01024016">
    <property type="protein sequence ID" value="KAK5965993.1"/>
    <property type="molecule type" value="Genomic_DNA"/>
</dbReference>
<dbReference type="AlphaFoldDB" id="A0AAN8FKU4"/>
<feature type="transmembrane region" description="Helical" evidence="1">
    <location>
        <begin position="12"/>
        <end position="35"/>
    </location>
</feature>